<protein>
    <submittedName>
        <fullName evidence="4">DUF5125 domain-containing protein</fullName>
    </submittedName>
</protein>
<dbReference type="InterPro" id="IPR032184">
    <property type="entry name" value="DUF5016"/>
</dbReference>
<dbReference type="InterPro" id="IPR033430">
    <property type="entry name" value="DUF5121"/>
</dbReference>
<accession>A0ABV4H7Z8</accession>
<evidence type="ECO:0000259" key="1">
    <source>
        <dbReference type="Pfam" id="PF16408"/>
    </source>
</evidence>
<proteinExistence type="predicted"/>
<comment type="caution">
    <text evidence="4">The sequence shown here is derived from an EMBL/GenBank/DDBJ whole genome shotgun (WGS) entry which is preliminary data.</text>
</comment>
<dbReference type="Pfam" id="PF17165">
    <property type="entry name" value="DUF5121"/>
    <property type="match status" value="1"/>
</dbReference>
<evidence type="ECO:0000259" key="3">
    <source>
        <dbReference type="Pfam" id="PF17165"/>
    </source>
</evidence>
<name>A0ABV4H7Z8_9SPHI</name>
<dbReference type="PROSITE" id="PS51257">
    <property type="entry name" value="PROKAR_LIPOPROTEIN"/>
    <property type="match status" value="1"/>
</dbReference>
<evidence type="ECO:0000313" key="5">
    <source>
        <dbReference type="Proteomes" id="UP001566204"/>
    </source>
</evidence>
<sequence length="447" mass="49077">MMKRQHMNILIGVAAILAVSSCKKDEKYVYQIGDPKIEWKAAVSEAHFGDSLEFEVHVSDNEVALSTVKAQLFFTDDKVAETVIRTKENGDYKGKIYIPFLKNIPDGKATLKFVLQNISQKSTEKSFDIDLSRPDFPYLTLVTAARSYKMEKISQHQYAATENFPFSVKGYIQTPKVGTNGQVMNFGWVNNAIDLGATADIPFSNSTSGVYSIAFNTLTYQASPFIIAYAVNGTVFNRIDDTHFKAELNMVKGEAVTIDGIEDLKDWWIDPDFFTTSGQGALSFNGMNGKYRITADFTLKYFNVEAMNGNELATLQADGSGAIWIIGEGIGKPKVSTNQVGWNTDKALCMVPVGNKKYQVTVTAGTSMNSDNINFKFFHQKGWGGEFGGADVTTTSDLIFIGNGTNGRDSGNLGIKTGKVLEVGKTYIFTMDLSAGNKKAVLTVNEK</sequence>
<dbReference type="Pfam" id="PF17163">
    <property type="entry name" value="DUF5125"/>
    <property type="match status" value="1"/>
</dbReference>
<feature type="domain" description="DUF5016" evidence="1">
    <location>
        <begin position="6"/>
        <end position="124"/>
    </location>
</feature>
<dbReference type="InterPro" id="IPR033429">
    <property type="entry name" value="DUF5125"/>
</dbReference>
<evidence type="ECO:0000259" key="2">
    <source>
        <dbReference type="Pfam" id="PF17163"/>
    </source>
</evidence>
<dbReference type="Proteomes" id="UP001566204">
    <property type="component" value="Unassembled WGS sequence"/>
</dbReference>
<organism evidence="4 5">
    <name type="scientific">Sphingobacterium thalpophilum</name>
    <dbReference type="NCBI Taxonomy" id="259"/>
    <lineage>
        <taxon>Bacteria</taxon>
        <taxon>Pseudomonadati</taxon>
        <taxon>Bacteroidota</taxon>
        <taxon>Sphingobacteriia</taxon>
        <taxon>Sphingobacteriales</taxon>
        <taxon>Sphingobacteriaceae</taxon>
        <taxon>Sphingobacterium</taxon>
    </lineage>
</organism>
<feature type="domain" description="DUF5121" evidence="3">
    <location>
        <begin position="318"/>
        <end position="433"/>
    </location>
</feature>
<evidence type="ECO:0000313" key="4">
    <source>
        <dbReference type="EMBL" id="MEZ0450608.1"/>
    </source>
</evidence>
<gene>
    <name evidence="4" type="ORF">ABTW24_03250</name>
</gene>
<dbReference type="EMBL" id="JBEOQB010000001">
    <property type="protein sequence ID" value="MEZ0450608.1"/>
    <property type="molecule type" value="Genomic_DNA"/>
</dbReference>
<keyword evidence="5" id="KW-1185">Reference proteome</keyword>
<reference evidence="4 5" key="1">
    <citation type="submission" date="2024-06" db="EMBL/GenBank/DDBJ databases">
        <title>Soil Sphingobacterium thalpophilum.</title>
        <authorList>
            <person name="Yang J."/>
            <person name="Li J."/>
        </authorList>
    </citation>
    <scope>NUCLEOTIDE SEQUENCE [LARGE SCALE GENOMIC DNA]</scope>
    <source>
        <strain evidence="4 5">22g91tb</strain>
    </source>
</reference>
<dbReference type="Gene3D" id="2.60.40.3620">
    <property type="match status" value="1"/>
</dbReference>
<feature type="domain" description="DUF5125" evidence="2">
    <location>
        <begin position="129"/>
        <end position="314"/>
    </location>
</feature>
<dbReference type="Pfam" id="PF16408">
    <property type="entry name" value="DUF5016"/>
    <property type="match status" value="1"/>
</dbReference>